<dbReference type="Pfam" id="PF01545">
    <property type="entry name" value="Cation_efflux"/>
    <property type="match status" value="1"/>
</dbReference>
<evidence type="ECO:0000256" key="3">
    <source>
        <dbReference type="ARBA" id="ARBA00022448"/>
    </source>
</evidence>
<dbReference type="GO" id="GO:0016020">
    <property type="term" value="C:membrane"/>
    <property type="evidence" value="ECO:0007669"/>
    <property type="project" value="UniProtKB-SubCell"/>
</dbReference>
<dbReference type="InterPro" id="IPR058533">
    <property type="entry name" value="Cation_efflux_TM"/>
</dbReference>
<feature type="transmembrane region" description="Helical" evidence="7">
    <location>
        <begin position="119"/>
        <end position="138"/>
    </location>
</feature>
<dbReference type="KEGG" id="bko:CKF48_04305"/>
<feature type="transmembrane region" description="Helical" evidence="7">
    <location>
        <begin position="46"/>
        <end position="63"/>
    </location>
</feature>
<dbReference type="Proteomes" id="UP000215137">
    <property type="component" value="Chromosome"/>
</dbReference>
<name>A0A248TEM1_9BACI</name>
<evidence type="ECO:0000256" key="1">
    <source>
        <dbReference type="ARBA" id="ARBA00004141"/>
    </source>
</evidence>
<feature type="domain" description="Cation efflux protein cytoplasmic" evidence="9">
    <location>
        <begin position="213"/>
        <end position="289"/>
    </location>
</feature>
<comment type="subcellular location">
    <subcellularLocation>
        <location evidence="1">Membrane</location>
        <topology evidence="1">Multi-pass membrane protein</topology>
    </subcellularLocation>
</comment>
<comment type="similarity">
    <text evidence="2">Belongs to the cation diffusion facilitator (CDF) transporter (TC 2.A.4) family.</text>
</comment>
<dbReference type="PANTHER" id="PTHR43840">
    <property type="entry name" value="MITOCHONDRIAL METAL TRANSPORTER 1-RELATED"/>
    <property type="match status" value="1"/>
</dbReference>
<dbReference type="NCBIfam" id="TIGR01297">
    <property type="entry name" value="CDF"/>
    <property type="match status" value="1"/>
</dbReference>
<keyword evidence="4 7" id="KW-0812">Transmembrane</keyword>
<dbReference type="Gene3D" id="1.20.1510.10">
    <property type="entry name" value="Cation efflux protein transmembrane domain"/>
    <property type="match status" value="1"/>
</dbReference>
<evidence type="ECO:0000256" key="6">
    <source>
        <dbReference type="ARBA" id="ARBA00023136"/>
    </source>
</evidence>
<dbReference type="EMBL" id="CP022983">
    <property type="protein sequence ID" value="ASV66609.1"/>
    <property type="molecule type" value="Genomic_DNA"/>
</dbReference>
<proteinExistence type="inferred from homology"/>
<keyword evidence="3" id="KW-0813">Transport</keyword>
<dbReference type="SUPFAM" id="SSF160240">
    <property type="entry name" value="Cation efflux protein cytoplasmic domain-like"/>
    <property type="match status" value="1"/>
</dbReference>
<gene>
    <name evidence="10" type="ORF">CKF48_04305</name>
</gene>
<organism evidence="10 11">
    <name type="scientific">Cytobacillus kochii</name>
    <dbReference type="NCBI Taxonomy" id="859143"/>
    <lineage>
        <taxon>Bacteria</taxon>
        <taxon>Bacillati</taxon>
        <taxon>Bacillota</taxon>
        <taxon>Bacilli</taxon>
        <taxon>Bacillales</taxon>
        <taxon>Bacillaceae</taxon>
        <taxon>Cytobacillus</taxon>
    </lineage>
</organism>
<evidence type="ECO:0000259" key="9">
    <source>
        <dbReference type="Pfam" id="PF16916"/>
    </source>
</evidence>
<dbReference type="AlphaFoldDB" id="A0A248TEM1"/>
<evidence type="ECO:0000313" key="11">
    <source>
        <dbReference type="Proteomes" id="UP000215137"/>
    </source>
</evidence>
<dbReference type="OrthoDB" id="9806522at2"/>
<dbReference type="InterPro" id="IPR036837">
    <property type="entry name" value="Cation_efflux_CTD_sf"/>
</dbReference>
<dbReference type="InterPro" id="IPR027469">
    <property type="entry name" value="Cation_efflux_TMD_sf"/>
</dbReference>
<dbReference type="Gene3D" id="3.30.70.1350">
    <property type="entry name" value="Cation efflux protein, cytoplasmic domain"/>
    <property type="match status" value="1"/>
</dbReference>
<accession>A0A248TEM1</accession>
<dbReference type="PANTHER" id="PTHR43840:SF50">
    <property type="entry name" value="MANGANESE EFFLUX SYSTEM PROTEIN MNES"/>
    <property type="match status" value="1"/>
</dbReference>
<evidence type="ECO:0000256" key="2">
    <source>
        <dbReference type="ARBA" id="ARBA00008114"/>
    </source>
</evidence>
<keyword evidence="6 7" id="KW-0472">Membrane</keyword>
<dbReference type="GO" id="GO:0008324">
    <property type="term" value="F:monoatomic cation transmembrane transporter activity"/>
    <property type="evidence" value="ECO:0007669"/>
    <property type="project" value="InterPro"/>
</dbReference>
<evidence type="ECO:0000256" key="5">
    <source>
        <dbReference type="ARBA" id="ARBA00022989"/>
    </source>
</evidence>
<reference evidence="10 11" key="1">
    <citation type="submission" date="2017-08" db="EMBL/GenBank/DDBJ databases">
        <title>Complete Genome Sequence of Bacillus kochii Oregon-R-modENCODE STRAIN BDGP4, isolated from Drosophila melanogaster gut.</title>
        <authorList>
            <person name="Wan K.H."/>
            <person name="Yu C."/>
            <person name="Park S."/>
            <person name="Hammonds A.S."/>
            <person name="Booth B.W."/>
            <person name="Celniker S.E."/>
        </authorList>
    </citation>
    <scope>NUCLEOTIDE SEQUENCE [LARGE SCALE GENOMIC DNA]</scope>
    <source>
        <strain evidence="10 11">BDGP4</strain>
    </source>
</reference>
<dbReference type="RefSeq" id="WP_095370184.1">
    <property type="nucleotide sequence ID" value="NZ_CP022983.1"/>
</dbReference>
<keyword evidence="5 7" id="KW-1133">Transmembrane helix</keyword>
<dbReference type="SUPFAM" id="SSF161111">
    <property type="entry name" value="Cation efflux protein transmembrane domain-like"/>
    <property type="match status" value="1"/>
</dbReference>
<protein>
    <submittedName>
        <fullName evidence="10">Transporter</fullName>
    </submittedName>
</protein>
<dbReference type="InterPro" id="IPR002524">
    <property type="entry name" value="Cation_efflux"/>
</dbReference>
<dbReference type="InterPro" id="IPR027470">
    <property type="entry name" value="Cation_efflux_CTD"/>
</dbReference>
<dbReference type="Pfam" id="PF16916">
    <property type="entry name" value="ZT_dimer"/>
    <property type="match status" value="1"/>
</dbReference>
<evidence type="ECO:0000259" key="8">
    <source>
        <dbReference type="Pfam" id="PF01545"/>
    </source>
</evidence>
<evidence type="ECO:0000256" key="4">
    <source>
        <dbReference type="ARBA" id="ARBA00022692"/>
    </source>
</evidence>
<dbReference type="FunFam" id="1.20.1510.10:FF:000006">
    <property type="entry name" value="Divalent cation efflux transporter"/>
    <property type="match status" value="1"/>
</dbReference>
<feature type="transmembrane region" description="Helical" evidence="7">
    <location>
        <begin position="84"/>
        <end position="107"/>
    </location>
</feature>
<feature type="domain" description="Cation efflux protein transmembrane" evidence="8">
    <location>
        <begin position="17"/>
        <end position="208"/>
    </location>
</feature>
<sequence length="296" mass="32169">MDEQKYKNLKIGEKGAKLSIIVYIILSVFKLTVAYMTNSAALKADGLNNVTDIIASIAVLVGLRISQRPPDKDHKYGHWKSEAIASLIAAFIMFAVGAEVIIGAFSSLVNQTSEAPNAIAGYVALLAAAIMFVVSTYNQKLAKSIDSKSLYAVAMDNRSDALVSIGAAIGIFGSQLGLPWLDTVTAVIVGCLIVKTAWEIFRDSTHQLTDGFDEDKIEEYENAIHAIEGVKEIKEIKGRLYGNNIVVDVIICVEGTMDINLAHDLATLVEKELIENHHVYDVHVHVEPHETCEDGG</sequence>
<evidence type="ECO:0000313" key="10">
    <source>
        <dbReference type="EMBL" id="ASV66609.1"/>
    </source>
</evidence>
<feature type="transmembrane region" description="Helical" evidence="7">
    <location>
        <begin position="20"/>
        <end position="40"/>
    </location>
</feature>
<keyword evidence="11" id="KW-1185">Reference proteome</keyword>
<evidence type="ECO:0000256" key="7">
    <source>
        <dbReference type="SAM" id="Phobius"/>
    </source>
</evidence>
<dbReference type="InterPro" id="IPR050291">
    <property type="entry name" value="CDF_Transporter"/>
</dbReference>